<protein>
    <submittedName>
        <fullName evidence="1">Uncharacterized protein</fullName>
    </submittedName>
</protein>
<dbReference type="AlphaFoldDB" id="A0A378QQ11"/>
<reference evidence="1 2" key="1">
    <citation type="submission" date="2018-06" db="EMBL/GenBank/DDBJ databases">
        <authorList>
            <consortium name="Pathogen Informatics"/>
            <person name="Doyle S."/>
        </authorList>
    </citation>
    <scope>NUCLEOTIDE SEQUENCE [LARGE SCALE GENOMIC DNA]</scope>
    <source>
        <strain evidence="1 2">NCTC11012</strain>
    </source>
</reference>
<organism evidence="1 2">
    <name type="scientific">Moraxella equi</name>
    <dbReference type="NCBI Taxonomy" id="60442"/>
    <lineage>
        <taxon>Bacteria</taxon>
        <taxon>Pseudomonadati</taxon>
        <taxon>Pseudomonadota</taxon>
        <taxon>Gammaproteobacteria</taxon>
        <taxon>Moraxellales</taxon>
        <taxon>Moraxellaceae</taxon>
        <taxon>Moraxella</taxon>
    </lineage>
</organism>
<gene>
    <name evidence="1" type="ORF">NCTC11012_01216</name>
</gene>
<accession>A0A378QQ11</accession>
<sequence length="50" mass="6108">MFEIERGILQKAQKDKVQADIIRQWFEYCDFYHDVDFVIMFYANRCPTKG</sequence>
<dbReference type="Proteomes" id="UP000254618">
    <property type="component" value="Unassembled WGS sequence"/>
</dbReference>
<dbReference type="RefSeq" id="WP_143823474.1">
    <property type="nucleotide sequence ID" value="NZ_MXAP01000021.1"/>
</dbReference>
<evidence type="ECO:0000313" key="2">
    <source>
        <dbReference type="Proteomes" id="UP000254618"/>
    </source>
</evidence>
<name>A0A378QQ11_9GAMM</name>
<proteinExistence type="predicted"/>
<dbReference type="EMBL" id="UGQF01000001">
    <property type="protein sequence ID" value="STZ02986.1"/>
    <property type="molecule type" value="Genomic_DNA"/>
</dbReference>
<evidence type="ECO:0000313" key="1">
    <source>
        <dbReference type="EMBL" id="STZ02986.1"/>
    </source>
</evidence>